<keyword evidence="3" id="KW-0812">Transmembrane</keyword>
<proteinExistence type="predicted"/>
<evidence type="ECO:0000313" key="5">
    <source>
        <dbReference type="EMBL" id="KAA6357311.1"/>
    </source>
</evidence>
<dbReference type="InterPro" id="IPR023298">
    <property type="entry name" value="ATPase_P-typ_TM_dom_sf"/>
</dbReference>
<feature type="transmembrane region" description="Helical" evidence="3">
    <location>
        <begin position="9"/>
        <end position="28"/>
    </location>
</feature>
<evidence type="ECO:0000256" key="3">
    <source>
        <dbReference type="SAM" id="Phobius"/>
    </source>
</evidence>
<dbReference type="Gene3D" id="2.70.150.10">
    <property type="entry name" value="Calcium-transporting ATPase, cytoplasmic transduction domain A"/>
    <property type="match status" value="1"/>
</dbReference>
<feature type="non-terminal residue" evidence="5">
    <location>
        <position position="1"/>
    </location>
</feature>
<organism evidence="5 6">
    <name type="scientific">Streblomastix strix</name>
    <dbReference type="NCBI Taxonomy" id="222440"/>
    <lineage>
        <taxon>Eukaryota</taxon>
        <taxon>Metamonada</taxon>
        <taxon>Preaxostyla</taxon>
        <taxon>Oxymonadida</taxon>
        <taxon>Streblomastigidae</taxon>
        <taxon>Streblomastix</taxon>
    </lineage>
</organism>
<dbReference type="AlphaFoldDB" id="A0A5J4TIB2"/>
<evidence type="ECO:0000259" key="4">
    <source>
        <dbReference type="Pfam" id="PF00122"/>
    </source>
</evidence>
<dbReference type="InterPro" id="IPR059000">
    <property type="entry name" value="ATPase_P-type_domA"/>
</dbReference>
<dbReference type="GO" id="GO:0012505">
    <property type="term" value="C:endomembrane system"/>
    <property type="evidence" value="ECO:0007669"/>
    <property type="project" value="UniProtKB-SubCell"/>
</dbReference>
<name>A0A5J4TIB2_9EUKA</name>
<keyword evidence="3" id="KW-1133">Transmembrane helix</keyword>
<dbReference type="Proteomes" id="UP000324800">
    <property type="component" value="Unassembled WGS sequence"/>
</dbReference>
<dbReference type="OrthoDB" id="116380at2759"/>
<feature type="transmembrane region" description="Helical" evidence="3">
    <location>
        <begin position="40"/>
        <end position="58"/>
    </location>
</feature>
<sequence length="178" mass="19563">LWLDAFKDLTLMILLVLAVISLIISIAVQHGKDISWLDGSAILVTVLVVTLVSSINTWQQERQFQKLNERQKDHNIIVIRNNEPTQISVGDIFQVQTGDILPADGICIESYNVSCDESSMTGESDLIKKSPEQTPFMLCGCKVQTGFGKMVVVAVGMNTQLGILKQTIIASACMKLII</sequence>
<protein>
    <submittedName>
        <fullName evidence="5">Putative calcium-translocating P-type ATPase, PMCA-type</fullName>
    </submittedName>
</protein>
<dbReference type="GO" id="GO:0006874">
    <property type="term" value="P:intracellular calcium ion homeostasis"/>
    <property type="evidence" value="ECO:0007669"/>
    <property type="project" value="TreeGrafter"/>
</dbReference>
<dbReference type="PANTHER" id="PTHR24093:SF369">
    <property type="entry name" value="CALCIUM-TRANSPORTING ATPASE"/>
    <property type="match status" value="1"/>
</dbReference>
<gene>
    <name evidence="5" type="ORF">EZS28_047162</name>
</gene>
<comment type="subcellular location">
    <subcellularLocation>
        <location evidence="1">Endomembrane system</location>
        <topology evidence="1">Multi-pass membrane protein</topology>
    </subcellularLocation>
</comment>
<evidence type="ECO:0000313" key="6">
    <source>
        <dbReference type="Proteomes" id="UP000324800"/>
    </source>
</evidence>
<reference evidence="5 6" key="1">
    <citation type="submission" date="2019-03" db="EMBL/GenBank/DDBJ databases">
        <title>Single cell metagenomics reveals metabolic interactions within the superorganism composed of flagellate Streblomastix strix and complex community of Bacteroidetes bacteria on its surface.</title>
        <authorList>
            <person name="Treitli S.C."/>
            <person name="Kolisko M."/>
            <person name="Husnik F."/>
            <person name="Keeling P."/>
            <person name="Hampl V."/>
        </authorList>
    </citation>
    <scope>NUCLEOTIDE SEQUENCE [LARGE SCALE GENOMIC DNA]</scope>
    <source>
        <strain evidence="5">ST1C</strain>
    </source>
</reference>
<dbReference type="EMBL" id="SNRW01031613">
    <property type="protein sequence ID" value="KAA6357311.1"/>
    <property type="molecule type" value="Genomic_DNA"/>
</dbReference>
<evidence type="ECO:0000256" key="2">
    <source>
        <dbReference type="ARBA" id="ARBA00022842"/>
    </source>
</evidence>
<feature type="domain" description="P-type ATPase A" evidence="4">
    <location>
        <begin position="83"/>
        <end position="164"/>
    </location>
</feature>
<dbReference type="SUPFAM" id="SSF81665">
    <property type="entry name" value="Calcium ATPase, transmembrane domain M"/>
    <property type="match status" value="1"/>
</dbReference>
<dbReference type="SUPFAM" id="SSF81653">
    <property type="entry name" value="Calcium ATPase, transduction domain A"/>
    <property type="match status" value="1"/>
</dbReference>
<keyword evidence="3" id="KW-0472">Membrane</keyword>
<comment type="caution">
    <text evidence="5">The sequence shown here is derived from an EMBL/GenBank/DDBJ whole genome shotgun (WGS) entry which is preliminary data.</text>
</comment>
<dbReference type="GO" id="GO:0005388">
    <property type="term" value="F:P-type calcium transporter activity"/>
    <property type="evidence" value="ECO:0007669"/>
    <property type="project" value="TreeGrafter"/>
</dbReference>
<accession>A0A5J4TIB2</accession>
<dbReference type="Pfam" id="PF00122">
    <property type="entry name" value="E1-E2_ATPase"/>
    <property type="match status" value="1"/>
</dbReference>
<dbReference type="GO" id="GO:0005886">
    <property type="term" value="C:plasma membrane"/>
    <property type="evidence" value="ECO:0007669"/>
    <property type="project" value="TreeGrafter"/>
</dbReference>
<dbReference type="InterPro" id="IPR008250">
    <property type="entry name" value="ATPase_P-typ_transduc_dom_A_sf"/>
</dbReference>
<evidence type="ECO:0000256" key="1">
    <source>
        <dbReference type="ARBA" id="ARBA00004127"/>
    </source>
</evidence>
<keyword evidence="2" id="KW-0460">Magnesium</keyword>
<dbReference type="PANTHER" id="PTHR24093">
    <property type="entry name" value="CATION TRANSPORTING ATPASE"/>
    <property type="match status" value="1"/>
</dbReference>